<dbReference type="Pfam" id="PF14559">
    <property type="entry name" value="TPR_19"/>
    <property type="match status" value="1"/>
</dbReference>
<gene>
    <name evidence="2" type="ORF">CRP01_36290</name>
</gene>
<dbReference type="Proteomes" id="UP000223913">
    <property type="component" value="Unassembled WGS sequence"/>
</dbReference>
<evidence type="ECO:0008006" key="4">
    <source>
        <dbReference type="Google" id="ProtNLM"/>
    </source>
</evidence>
<evidence type="ECO:0000313" key="2">
    <source>
        <dbReference type="EMBL" id="PHN01563.1"/>
    </source>
</evidence>
<keyword evidence="1" id="KW-1133">Transmembrane helix</keyword>
<feature type="transmembrane region" description="Helical" evidence="1">
    <location>
        <begin position="100"/>
        <end position="119"/>
    </location>
</feature>
<evidence type="ECO:0000256" key="1">
    <source>
        <dbReference type="SAM" id="Phobius"/>
    </source>
</evidence>
<protein>
    <recommendedName>
        <fullName evidence="4">Tetratricopeptide repeat protein</fullName>
    </recommendedName>
</protein>
<name>A0A2D0N1G8_FLAN2</name>
<organism evidence="2 3">
    <name type="scientific">Flavilitoribacter nigricans (strain ATCC 23147 / DSM 23189 / NBRC 102662 / NCIMB 1420 / SS-2)</name>
    <name type="common">Lewinella nigricans</name>
    <dbReference type="NCBI Taxonomy" id="1122177"/>
    <lineage>
        <taxon>Bacteria</taxon>
        <taxon>Pseudomonadati</taxon>
        <taxon>Bacteroidota</taxon>
        <taxon>Saprospiria</taxon>
        <taxon>Saprospirales</taxon>
        <taxon>Lewinellaceae</taxon>
        <taxon>Flavilitoribacter</taxon>
    </lineage>
</organism>
<evidence type="ECO:0000313" key="3">
    <source>
        <dbReference type="Proteomes" id="UP000223913"/>
    </source>
</evidence>
<proteinExistence type="predicted"/>
<sequence length="258" mass="28545">MKNLDETDIQLLEDYWQGQLDATASAALEQRLAEDPVFAAAAGEWKLLLEEGFGPASGERRELEAIKIRLKSYAETEGKPPKDTQPTPSTNEKAPALRRIYLAVAAAAAVLLLFLFTPLKNIFQPDDPYAEYFAHLPRDNANLSDDAETGQEAYDRQDYKTAYPLLLEEVAAGGDSLNLIYAGVAAVGSGQGAEAISILEPLLQSDKWQFYQEEIRWYLALAYVNRREADKANDLLNAIVRSNASYAEEAASLLQQLE</sequence>
<keyword evidence="3" id="KW-1185">Reference proteome</keyword>
<comment type="caution">
    <text evidence="2">The sequence shown here is derived from an EMBL/GenBank/DDBJ whole genome shotgun (WGS) entry which is preliminary data.</text>
</comment>
<dbReference type="RefSeq" id="WP_099154996.1">
    <property type="nucleotide sequence ID" value="NZ_PDUD01000052.1"/>
</dbReference>
<dbReference type="EMBL" id="PDUD01000052">
    <property type="protein sequence ID" value="PHN01563.1"/>
    <property type="molecule type" value="Genomic_DNA"/>
</dbReference>
<keyword evidence="1" id="KW-0472">Membrane</keyword>
<reference evidence="2 3" key="1">
    <citation type="submission" date="2017-10" db="EMBL/GenBank/DDBJ databases">
        <title>The draft genome sequence of Lewinella nigricans NBRC 102662.</title>
        <authorList>
            <person name="Wang K."/>
        </authorList>
    </citation>
    <scope>NUCLEOTIDE SEQUENCE [LARGE SCALE GENOMIC DNA]</scope>
    <source>
        <strain evidence="2 3">NBRC 102662</strain>
    </source>
</reference>
<accession>A0A2D0N1G8</accession>
<dbReference type="AlphaFoldDB" id="A0A2D0N1G8"/>
<dbReference type="OrthoDB" id="1493551at2"/>
<keyword evidence="1" id="KW-0812">Transmembrane</keyword>